<evidence type="ECO:0000313" key="2">
    <source>
        <dbReference type="Proteomes" id="UP000016562"/>
    </source>
</evidence>
<dbReference type="AlphaFoldDB" id="U3AJU0"/>
<sequence>MKVKQMLSRDKSGSDDTQAGDVVRFFLLLSVVVLMFPIGTAHAATGFLKSKNTQAFTTVCYYDVLGDTHSLNIEATGICPLTYEFDVTPTLKHPAQNASKTGFFKRDETSGFSKLCYYDVLGELNVITIGSTEICPLTYQF</sequence>
<dbReference type="EMBL" id="BATM01000026">
    <property type="protein sequence ID" value="GAD80191.1"/>
    <property type="molecule type" value="Genomic_DNA"/>
</dbReference>
<reference evidence="1 2" key="1">
    <citation type="submission" date="2013-09" db="EMBL/GenBank/DDBJ databases">
        <title>Whole genome shotgun sequence of Vibrio ezurae NBRC 102218.</title>
        <authorList>
            <person name="Yoshida I."/>
            <person name="Hosoyama A."/>
            <person name="Numata M."/>
            <person name="Hashimoto M."/>
            <person name="Hosoyama Y."/>
            <person name="Tsuchikane K."/>
            <person name="Noguchi M."/>
            <person name="Hirakata S."/>
            <person name="Ichikawa N."/>
            <person name="Ohji S."/>
            <person name="Yamazoe A."/>
            <person name="Fujita N."/>
        </authorList>
    </citation>
    <scope>NUCLEOTIDE SEQUENCE [LARGE SCALE GENOMIC DNA]</scope>
    <source>
        <strain evidence="1 2">NBRC 102218</strain>
    </source>
</reference>
<comment type="caution">
    <text evidence="1">The sequence shown here is derived from an EMBL/GenBank/DDBJ whole genome shotgun (WGS) entry which is preliminary data.</text>
</comment>
<dbReference type="RefSeq" id="WP_021713899.1">
    <property type="nucleotide sequence ID" value="NZ_BATM01000026.1"/>
</dbReference>
<accession>U3AJU0</accession>
<proteinExistence type="predicted"/>
<name>U3AJU0_9VIBR</name>
<gene>
    <name evidence="1" type="ORF">VEZ01S_26_00290</name>
</gene>
<organism evidence="1 2">
    <name type="scientific">Vibrio ezurae NBRC 102218</name>
    <dbReference type="NCBI Taxonomy" id="1219080"/>
    <lineage>
        <taxon>Bacteria</taxon>
        <taxon>Pseudomonadati</taxon>
        <taxon>Pseudomonadota</taxon>
        <taxon>Gammaproteobacteria</taxon>
        <taxon>Vibrionales</taxon>
        <taxon>Vibrionaceae</taxon>
        <taxon>Vibrio</taxon>
    </lineage>
</organism>
<dbReference type="Proteomes" id="UP000016562">
    <property type="component" value="Unassembled WGS sequence"/>
</dbReference>
<protein>
    <submittedName>
        <fullName evidence="1">Uncharacterized protein</fullName>
    </submittedName>
</protein>
<dbReference type="eggNOG" id="ENOG5031NCW">
    <property type="taxonomic scope" value="Bacteria"/>
</dbReference>
<keyword evidence="2" id="KW-1185">Reference proteome</keyword>
<evidence type="ECO:0000313" key="1">
    <source>
        <dbReference type="EMBL" id="GAD80191.1"/>
    </source>
</evidence>